<dbReference type="AlphaFoldDB" id="A0A8J3VLY2"/>
<comment type="caution">
    <text evidence="1">The sequence shown here is derived from an EMBL/GenBank/DDBJ whole genome shotgun (WGS) entry which is preliminary data.</text>
</comment>
<reference evidence="1" key="1">
    <citation type="submission" date="2021-01" db="EMBL/GenBank/DDBJ databases">
        <title>Whole genome shotgun sequence of Rhizocola hellebori NBRC 109834.</title>
        <authorList>
            <person name="Komaki H."/>
            <person name="Tamura T."/>
        </authorList>
    </citation>
    <scope>NUCLEOTIDE SEQUENCE</scope>
    <source>
        <strain evidence="1">NBRC 109834</strain>
    </source>
</reference>
<dbReference type="Gene3D" id="3.40.50.300">
    <property type="entry name" value="P-loop containing nucleotide triphosphate hydrolases"/>
    <property type="match status" value="1"/>
</dbReference>
<accession>A0A8J3VLY2</accession>
<dbReference type="RefSeq" id="WP_203915522.1">
    <property type="nucleotide sequence ID" value="NZ_BONY01000173.1"/>
</dbReference>
<evidence type="ECO:0008006" key="3">
    <source>
        <dbReference type="Google" id="ProtNLM"/>
    </source>
</evidence>
<proteinExistence type="predicted"/>
<name>A0A8J3VLY2_9ACTN</name>
<dbReference type="SUPFAM" id="SSF52540">
    <property type="entry name" value="P-loop containing nucleoside triphosphate hydrolases"/>
    <property type="match status" value="1"/>
</dbReference>
<dbReference type="Pfam" id="PF13671">
    <property type="entry name" value="AAA_33"/>
    <property type="match status" value="1"/>
</dbReference>
<keyword evidence="2" id="KW-1185">Reference proteome</keyword>
<organism evidence="1 2">
    <name type="scientific">Rhizocola hellebori</name>
    <dbReference type="NCBI Taxonomy" id="1392758"/>
    <lineage>
        <taxon>Bacteria</taxon>
        <taxon>Bacillati</taxon>
        <taxon>Actinomycetota</taxon>
        <taxon>Actinomycetes</taxon>
        <taxon>Micromonosporales</taxon>
        <taxon>Micromonosporaceae</taxon>
        <taxon>Rhizocola</taxon>
    </lineage>
</organism>
<gene>
    <name evidence="1" type="ORF">Rhe02_98660</name>
</gene>
<dbReference type="Proteomes" id="UP000612899">
    <property type="component" value="Unassembled WGS sequence"/>
</dbReference>
<sequence length="248" mass="27050">MNRHPEWCTQDTRCTAAHVTGGEHASPPEIWETDYGRIIGTRYQTGSGTRAGHGWLEIRVVVTLPAAEAAAQDLARQLIAGTYQAVAHLLGQQPANGEKAAPQADVLITRGLPGCGKTTLARRWVAAAPGRARISRDDLRAMLHHGPRGEQTEKQVTDAAHAAAKILLRQGISVIFDETNLPEAHYQQLLDLAREEAANPVTVDLRHVPLAVCLRRNASRHGAARVPERIIRAMHAQHVTPTLKGHLR</sequence>
<dbReference type="EMBL" id="BONY01000173">
    <property type="protein sequence ID" value="GIH11799.1"/>
    <property type="molecule type" value="Genomic_DNA"/>
</dbReference>
<evidence type="ECO:0000313" key="2">
    <source>
        <dbReference type="Proteomes" id="UP000612899"/>
    </source>
</evidence>
<evidence type="ECO:0000313" key="1">
    <source>
        <dbReference type="EMBL" id="GIH11799.1"/>
    </source>
</evidence>
<dbReference type="InterPro" id="IPR027417">
    <property type="entry name" value="P-loop_NTPase"/>
</dbReference>
<protein>
    <recommendedName>
        <fullName evidence="3">ATP-binding protein</fullName>
    </recommendedName>
</protein>